<gene>
    <name evidence="1" type="ORF">S01H1_85555</name>
</gene>
<sequence length="81" mass="9046">ASFLDQLGVIEALHTYGPLSFRSGEISNNIIVNVFRIIAGFPTIHEFTLNSDRSVAIASGLSLNPKSSRFYDSFDQIRFEH</sequence>
<proteinExistence type="predicted"/>
<comment type="caution">
    <text evidence="1">The sequence shown here is derived from an EMBL/GenBank/DDBJ whole genome shotgun (WGS) entry which is preliminary data.</text>
</comment>
<organism evidence="1">
    <name type="scientific">marine sediment metagenome</name>
    <dbReference type="NCBI Taxonomy" id="412755"/>
    <lineage>
        <taxon>unclassified sequences</taxon>
        <taxon>metagenomes</taxon>
        <taxon>ecological metagenomes</taxon>
    </lineage>
</organism>
<reference evidence="1" key="1">
    <citation type="journal article" date="2014" name="Front. Microbiol.">
        <title>High frequency of phylogenetically diverse reductive dehalogenase-homologous genes in deep subseafloor sedimentary metagenomes.</title>
        <authorList>
            <person name="Kawai M."/>
            <person name="Futagami T."/>
            <person name="Toyoda A."/>
            <person name="Takaki Y."/>
            <person name="Nishi S."/>
            <person name="Hori S."/>
            <person name="Arai W."/>
            <person name="Tsubouchi T."/>
            <person name="Morono Y."/>
            <person name="Uchiyama I."/>
            <person name="Ito T."/>
            <person name="Fujiyama A."/>
            <person name="Inagaki F."/>
            <person name="Takami H."/>
        </authorList>
    </citation>
    <scope>NUCLEOTIDE SEQUENCE</scope>
    <source>
        <strain evidence="1">Expedition CK06-06</strain>
    </source>
</reference>
<feature type="non-terminal residue" evidence="1">
    <location>
        <position position="81"/>
    </location>
</feature>
<name>X0XZL8_9ZZZZ</name>
<accession>X0XZL8</accession>
<protein>
    <submittedName>
        <fullName evidence="1">Uncharacterized protein</fullName>
    </submittedName>
</protein>
<feature type="non-terminal residue" evidence="1">
    <location>
        <position position="1"/>
    </location>
</feature>
<dbReference type="EMBL" id="BARS01058808">
    <property type="protein sequence ID" value="GAG41963.1"/>
    <property type="molecule type" value="Genomic_DNA"/>
</dbReference>
<dbReference type="AlphaFoldDB" id="X0XZL8"/>
<evidence type="ECO:0000313" key="1">
    <source>
        <dbReference type="EMBL" id="GAG41963.1"/>
    </source>
</evidence>